<gene>
    <name evidence="1" type="ordered locus">Marky_2011</name>
</gene>
<dbReference type="STRING" id="869210.Marky_2011"/>
<evidence type="ECO:0008006" key="3">
    <source>
        <dbReference type="Google" id="ProtNLM"/>
    </source>
</evidence>
<sequence length="148" mass="15797">MKRASILGVTVPLLAACTMLFPGTMPQSAGRVPVPEAYIVNASSTIPDPPPGKIAMRLRVAYLPDPLPGEGLTFHTPDPEVNSLWAMESLESGQAVPAGAGIEGGVLFLEPGEARMITLCTATPRTMRSPSWRNPTRSTLWTRCRTLG</sequence>
<dbReference type="AlphaFoldDB" id="F2NN00"/>
<proteinExistence type="predicted"/>
<accession>F2NN00</accession>
<dbReference type="EMBL" id="CP002630">
    <property type="protein sequence ID" value="AEB12739.1"/>
    <property type="molecule type" value="Genomic_DNA"/>
</dbReference>
<dbReference type="HOGENOM" id="CLU_1756658_0_0_0"/>
<evidence type="ECO:0000313" key="1">
    <source>
        <dbReference type="EMBL" id="AEB12739.1"/>
    </source>
</evidence>
<organism evidence="1 2">
    <name type="scientific">Marinithermus hydrothermalis (strain DSM 14884 / JCM 11576 / T1)</name>
    <dbReference type="NCBI Taxonomy" id="869210"/>
    <lineage>
        <taxon>Bacteria</taxon>
        <taxon>Thermotogati</taxon>
        <taxon>Deinococcota</taxon>
        <taxon>Deinococci</taxon>
        <taxon>Thermales</taxon>
        <taxon>Thermaceae</taxon>
        <taxon>Marinithermus</taxon>
    </lineage>
</organism>
<reference evidence="1 2" key="1">
    <citation type="journal article" date="2012" name="Stand. Genomic Sci.">
        <title>Complete genome sequence of the aerobic, heterotroph Marinithermus hydrothermalis type strain (T1(T)) from a deep-sea hydrothermal vent chimney.</title>
        <authorList>
            <person name="Copeland A."/>
            <person name="Gu W."/>
            <person name="Yasawong M."/>
            <person name="Lapidus A."/>
            <person name="Lucas S."/>
            <person name="Deshpande S."/>
            <person name="Pagani I."/>
            <person name="Tapia R."/>
            <person name="Cheng J.F."/>
            <person name="Goodwin L.A."/>
            <person name="Pitluck S."/>
            <person name="Liolios K."/>
            <person name="Ivanova N."/>
            <person name="Mavromatis K."/>
            <person name="Mikhailova N."/>
            <person name="Pati A."/>
            <person name="Chen A."/>
            <person name="Palaniappan K."/>
            <person name="Land M."/>
            <person name="Pan C."/>
            <person name="Brambilla E.M."/>
            <person name="Rohde M."/>
            <person name="Tindall B.J."/>
            <person name="Sikorski J."/>
            <person name="Goker M."/>
            <person name="Detter J.C."/>
            <person name="Bristow J."/>
            <person name="Eisen J.A."/>
            <person name="Markowitz V."/>
            <person name="Hugenholtz P."/>
            <person name="Kyrpides N.C."/>
            <person name="Klenk H.P."/>
            <person name="Woyke T."/>
        </authorList>
    </citation>
    <scope>NUCLEOTIDE SEQUENCE [LARGE SCALE GENOMIC DNA]</scope>
    <source>
        <strain evidence="2">DSM 14884 / JCM 11576 / T1</strain>
    </source>
</reference>
<dbReference type="PROSITE" id="PS51257">
    <property type="entry name" value="PROKAR_LIPOPROTEIN"/>
    <property type="match status" value="1"/>
</dbReference>
<name>F2NN00_MARHT</name>
<dbReference type="Proteomes" id="UP000007030">
    <property type="component" value="Chromosome"/>
</dbReference>
<protein>
    <recommendedName>
        <fullName evidence="3">Lipoprotein</fullName>
    </recommendedName>
</protein>
<keyword evidence="2" id="KW-1185">Reference proteome</keyword>
<evidence type="ECO:0000313" key="2">
    <source>
        <dbReference type="Proteomes" id="UP000007030"/>
    </source>
</evidence>
<dbReference type="RefSeq" id="WP_013704784.1">
    <property type="nucleotide sequence ID" value="NC_015387.1"/>
</dbReference>
<dbReference type="KEGG" id="mhd:Marky_2011"/>